<feature type="non-terminal residue" evidence="1">
    <location>
        <position position="1"/>
    </location>
</feature>
<feature type="non-terminal residue" evidence="1">
    <location>
        <position position="193"/>
    </location>
</feature>
<evidence type="ECO:0000313" key="2">
    <source>
        <dbReference type="Proteomes" id="UP001215280"/>
    </source>
</evidence>
<accession>A0AAD7NF99</accession>
<name>A0AAD7NF99_9AGAR</name>
<reference evidence="1" key="1">
    <citation type="submission" date="2023-03" db="EMBL/GenBank/DDBJ databases">
        <title>Massive genome expansion in bonnet fungi (Mycena s.s.) driven by repeated elements and novel gene families across ecological guilds.</title>
        <authorList>
            <consortium name="Lawrence Berkeley National Laboratory"/>
            <person name="Harder C.B."/>
            <person name="Miyauchi S."/>
            <person name="Viragh M."/>
            <person name="Kuo A."/>
            <person name="Thoen E."/>
            <person name="Andreopoulos B."/>
            <person name="Lu D."/>
            <person name="Skrede I."/>
            <person name="Drula E."/>
            <person name="Henrissat B."/>
            <person name="Morin E."/>
            <person name="Kohler A."/>
            <person name="Barry K."/>
            <person name="LaButti K."/>
            <person name="Morin E."/>
            <person name="Salamov A."/>
            <person name="Lipzen A."/>
            <person name="Mereny Z."/>
            <person name="Hegedus B."/>
            <person name="Baldrian P."/>
            <person name="Stursova M."/>
            <person name="Weitz H."/>
            <person name="Taylor A."/>
            <person name="Grigoriev I.V."/>
            <person name="Nagy L.G."/>
            <person name="Martin F."/>
            <person name="Kauserud H."/>
        </authorList>
    </citation>
    <scope>NUCLEOTIDE SEQUENCE</scope>
    <source>
        <strain evidence="1">CBHHK188m</strain>
    </source>
</reference>
<protein>
    <submittedName>
        <fullName evidence="1">Uncharacterized protein</fullName>
    </submittedName>
</protein>
<sequence length="193" mass="21560">EAYSESEIYCSQLLRQKRGVPLHRPSPQRNLPQEYQRSGVTIGDVGRITPDGELDFFFNIYLPANDPINGDDVPEDFSPLEPYAQKDVFHADFEPGDHVSSPSAQKLDLESPSEYVVNFVFNCEASQGAILALPHGAHLEKLENLGKMQEYAAKNAESWYRYINDVRGRGLTNGALYLVTGCEKSPSWGMASF</sequence>
<keyword evidence="2" id="KW-1185">Reference proteome</keyword>
<dbReference type="EMBL" id="JARJLG010000057">
    <property type="protein sequence ID" value="KAJ7757754.1"/>
    <property type="molecule type" value="Genomic_DNA"/>
</dbReference>
<proteinExistence type="predicted"/>
<evidence type="ECO:0000313" key="1">
    <source>
        <dbReference type="EMBL" id="KAJ7757754.1"/>
    </source>
</evidence>
<dbReference type="Proteomes" id="UP001215280">
    <property type="component" value="Unassembled WGS sequence"/>
</dbReference>
<organism evidence="1 2">
    <name type="scientific">Mycena maculata</name>
    <dbReference type="NCBI Taxonomy" id="230809"/>
    <lineage>
        <taxon>Eukaryota</taxon>
        <taxon>Fungi</taxon>
        <taxon>Dikarya</taxon>
        <taxon>Basidiomycota</taxon>
        <taxon>Agaricomycotina</taxon>
        <taxon>Agaricomycetes</taxon>
        <taxon>Agaricomycetidae</taxon>
        <taxon>Agaricales</taxon>
        <taxon>Marasmiineae</taxon>
        <taxon>Mycenaceae</taxon>
        <taxon>Mycena</taxon>
    </lineage>
</organism>
<dbReference type="AlphaFoldDB" id="A0AAD7NF99"/>
<gene>
    <name evidence="1" type="ORF">DFH07DRAFT_699793</name>
</gene>
<comment type="caution">
    <text evidence="1">The sequence shown here is derived from an EMBL/GenBank/DDBJ whole genome shotgun (WGS) entry which is preliminary data.</text>
</comment>